<evidence type="ECO:0000256" key="1">
    <source>
        <dbReference type="SAM" id="MobiDB-lite"/>
    </source>
</evidence>
<feature type="compositionally biased region" description="Pro residues" evidence="1">
    <location>
        <begin position="71"/>
        <end position="80"/>
    </location>
</feature>
<protein>
    <submittedName>
        <fullName evidence="3">Uncharacterized protein</fullName>
    </submittedName>
</protein>
<feature type="region of interest" description="Disordered" evidence="1">
    <location>
        <begin position="1"/>
        <end position="21"/>
    </location>
</feature>
<keyword evidence="2" id="KW-0812">Transmembrane</keyword>
<sequence length="107" mass="10438">MTVQHTNPPSPPATGAAAGRRHSTGVVIAAAVAGLAIGALAVFAVTGVTWKIRVELPAPLYPPALSSAPPVSNPPSPPAAPTFTPSSSPTPPAAPPAPPLPPLPPGQ</sequence>
<reference evidence="3" key="1">
    <citation type="submission" date="2019-05" db="EMBL/GenBank/DDBJ databases">
        <authorList>
            <person name="Naeem R."/>
            <person name="Antony C."/>
            <person name="Guan Q."/>
        </authorList>
    </citation>
    <scope>NUCLEOTIDE SEQUENCE</scope>
    <source>
        <strain evidence="3">3</strain>
    </source>
</reference>
<name>A0A653EHF9_MYCKA</name>
<dbReference type="GeneID" id="42539995"/>
<gene>
    <name evidence="3" type="ORF">BIN_B_00629</name>
</gene>
<evidence type="ECO:0000313" key="3">
    <source>
        <dbReference type="EMBL" id="VTO96983.1"/>
    </source>
</evidence>
<feature type="region of interest" description="Disordered" evidence="1">
    <location>
        <begin position="63"/>
        <end position="107"/>
    </location>
</feature>
<dbReference type="AlphaFoldDB" id="A0A653EHF9"/>
<feature type="transmembrane region" description="Helical" evidence="2">
    <location>
        <begin position="26"/>
        <end position="50"/>
    </location>
</feature>
<organism evidence="3">
    <name type="scientific">Mycobacterium kansasii</name>
    <dbReference type="NCBI Taxonomy" id="1768"/>
    <lineage>
        <taxon>Bacteria</taxon>
        <taxon>Bacillati</taxon>
        <taxon>Actinomycetota</taxon>
        <taxon>Actinomycetes</taxon>
        <taxon>Mycobacteriales</taxon>
        <taxon>Mycobacteriaceae</taxon>
        <taxon>Mycobacterium</taxon>
    </lineage>
</organism>
<accession>A0A653EHF9</accession>
<dbReference type="RefSeq" id="WP_133163571.1">
    <property type="nucleotide sequence ID" value="NZ_BLYZ01000001.1"/>
</dbReference>
<keyword evidence="2" id="KW-1133">Transmembrane helix</keyword>
<feature type="compositionally biased region" description="Pro residues" evidence="1">
    <location>
        <begin position="88"/>
        <end position="107"/>
    </location>
</feature>
<dbReference type="EMBL" id="LR589249">
    <property type="protein sequence ID" value="VTO96983.1"/>
    <property type="molecule type" value="Genomic_DNA"/>
</dbReference>
<keyword evidence="2" id="KW-0472">Membrane</keyword>
<proteinExistence type="predicted"/>
<evidence type="ECO:0000256" key="2">
    <source>
        <dbReference type="SAM" id="Phobius"/>
    </source>
</evidence>